<keyword evidence="1" id="KW-0378">Hydrolase</keyword>
<evidence type="ECO:0000313" key="4">
    <source>
        <dbReference type="EMBL" id="MFC3897703.1"/>
    </source>
</evidence>
<dbReference type="PANTHER" id="PTHR43156:SF2">
    <property type="entry name" value="STAGE II SPORULATION PROTEIN E"/>
    <property type="match status" value="1"/>
</dbReference>
<dbReference type="Gene3D" id="3.30.565.10">
    <property type="entry name" value="Histidine kinase-like ATPase, C-terminal domain"/>
    <property type="match status" value="1"/>
</dbReference>
<dbReference type="InterPro" id="IPR052016">
    <property type="entry name" value="Bact_Sigma-Reg"/>
</dbReference>
<feature type="domain" description="PAS" evidence="2">
    <location>
        <begin position="1"/>
        <end position="65"/>
    </location>
</feature>
<dbReference type="InterPro" id="IPR036457">
    <property type="entry name" value="PPM-type-like_dom_sf"/>
</dbReference>
<dbReference type="PROSITE" id="PS50801">
    <property type="entry name" value="STAS"/>
    <property type="match status" value="1"/>
</dbReference>
<dbReference type="PANTHER" id="PTHR43156">
    <property type="entry name" value="STAGE II SPORULATION PROTEIN E-RELATED"/>
    <property type="match status" value="1"/>
</dbReference>
<evidence type="ECO:0000313" key="5">
    <source>
        <dbReference type="Proteomes" id="UP001595690"/>
    </source>
</evidence>
<dbReference type="Proteomes" id="UP001595690">
    <property type="component" value="Unassembled WGS sequence"/>
</dbReference>
<protein>
    <submittedName>
        <fullName evidence="4">SpoIIE family protein phosphatase</fullName>
    </submittedName>
</protein>
<dbReference type="InterPro" id="IPR036513">
    <property type="entry name" value="STAS_dom_sf"/>
</dbReference>
<dbReference type="SUPFAM" id="SSF52091">
    <property type="entry name" value="SpoIIaa-like"/>
    <property type="match status" value="1"/>
</dbReference>
<dbReference type="NCBIfam" id="TIGR00229">
    <property type="entry name" value="sensory_box"/>
    <property type="match status" value="2"/>
</dbReference>
<dbReference type="InterPro" id="IPR001610">
    <property type="entry name" value="PAC"/>
</dbReference>
<dbReference type="CDD" id="cd16936">
    <property type="entry name" value="HATPase_RsbW-like"/>
    <property type="match status" value="1"/>
</dbReference>
<dbReference type="InterPro" id="IPR001932">
    <property type="entry name" value="PPM-type_phosphatase-like_dom"/>
</dbReference>
<dbReference type="InterPro" id="IPR003594">
    <property type="entry name" value="HATPase_dom"/>
</dbReference>
<dbReference type="SMART" id="SM00065">
    <property type="entry name" value="GAF"/>
    <property type="match status" value="1"/>
</dbReference>
<evidence type="ECO:0000256" key="1">
    <source>
        <dbReference type="ARBA" id="ARBA00022801"/>
    </source>
</evidence>
<dbReference type="CDD" id="cd07043">
    <property type="entry name" value="STAS_anti-anti-sigma_factors"/>
    <property type="match status" value="1"/>
</dbReference>
<dbReference type="RefSeq" id="WP_382379186.1">
    <property type="nucleotide sequence ID" value="NZ_JBHRZI010000040.1"/>
</dbReference>
<reference evidence="5" key="1">
    <citation type="journal article" date="2019" name="Int. J. Syst. Evol. Microbiol.">
        <title>The Global Catalogue of Microorganisms (GCM) 10K type strain sequencing project: providing services to taxonomists for standard genome sequencing and annotation.</title>
        <authorList>
            <consortium name="The Broad Institute Genomics Platform"/>
            <consortium name="The Broad Institute Genome Sequencing Center for Infectious Disease"/>
            <person name="Wu L."/>
            <person name="Ma J."/>
        </authorList>
    </citation>
    <scope>NUCLEOTIDE SEQUENCE [LARGE SCALE GENOMIC DNA]</scope>
    <source>
        <strain evidence="5">CGMCC 4.7405</strain>
    </source>
</reference>
<proteinExistence type="predicted"/>
<gene>
    <name evidence="4" type="ORF">ACFOWZ_40060</name>
</gene>
<name>A0ABV8C6K8_9PSEU</name>
<dbReference type="SUPFAM" id="SSF55874">
    <property type="entry name" value="ATPase domain of HSP90 chaperone/DNA topoisomerase II/histidine kinase"/>
    <property type="match status" value="1"/>
</dbReference>
<dbReference type="Pfam" id="PF13466">
    <property type="entry name" value="STAS_2"/>
    <property type="match status" value="1"/>
</dbReference>
<dbReference type="InterPro" id="IPR002645">
    <property type="entry name" value="STAS_dom"/>
</dbReference>
<dbReference type="SMART" id="SM00331">
    <property type="entry name" value="PP2C_SIG"/>
    <property type="match status" value="1"/>
</dbReference>
<dbReference type="InterPro" id="IPR000014">
    <property type="entry name" value="PAS"/>
</dbReference>
<dbReference type="CDD" id="cd00130">
    <property type="entry name" value="PAS"/>
    <property type="match status" value="2"/>
</dbReference>
<dbReference type="SUPFAM" id="SSF81606">
    <property type="entry name" value="PP2C-like"/>
    <property type="match status" value="1"/>
</dbReference>
<sequence length="884" mass="95942">MPEELRSLVDNVAAVVWQADVRTRRVTFMSRQAERVLGHPVQRWLDEGEFWTSIVHPEDRAEVERLRWNAEADEYELTYRVHTARGDVLWLRETARVRRDGARRLLDGVLVDVTRDRADAERERFLGLLDRESQKLDDAEALMSLATRLLGEHLHVDRCAYARAEEDENHFVMSGDHATGLPPLPGRFAMREFGAGALRAMRAGEPWVVVDSADDPRLDEEDLAAYRVTGIRAVICLPLLRGGRFVAAMAVHQAHRREWTQEEIDLVSVVVNRCWESMQRAHADRALRDSERRLRRLMDRSTDSIWVLDRELRFVEVNPAACALLGYRREDLVGRNAADLAVDRERPELADQMTVVWNMRCSDGATVALELSVQLTPTGLQAIGRDVTERQRVEAQRELLLQREHEIASALQLSLLPRELPVLERLDTSARYLPASTHAQIGGDWYEVLPISDTAVGLSVGDVVGKGPTAAAVMGQLRSALAGYLLDGHSPAAALERLDTFASRVNGAAGSTCACITFDWASGLLCWASAGHPPPVVVSDADARLLSGGAGAVLGTPGRARYREAGSVLVPGASIVLYTDGLVERRGAVLDAGLDRLVGVVRAEHRRGAAELADAVVDALLADGQDDDVALVVARFLPPPLHWSAPAEAGQLSGLRRAVSDWTTLAGLSEDLAYDVLLAYGEAAANAIDHAYAGRSGTFDTHIARVGTTVQVTVSDHGTWRPEPEDPGHRGRGLQLIRTMADETEIDKTESGTTIRFGFSVAPATAPTSAPSAPPPAPADTVDLTAEDGDVLLLRLAGDLDSHTSGDLRDPLLGHVTASGDRRAIGLDLTGLGYLSSSGVALLLELAEHVHGAGRELRTITLNGSAPDRILALSGLRDVLGVDA</sequence>
<dbReference type="SMART" id="SM00086">
    <property type="entry name" value="PAC"/>
    <property type="match status" value="2"/>
</dbReference>
<dbReference type="Pfam" id="PF07228">
    <property type="entry name" value="SpoIIE"/>
    <property type="match status" value="1"/>
</dbReference>
<dbReference type="InterPro" id="IPR058548">
    <property type="entry name" value="MlaB-like_STAS"/>
</dbReference>
<feature type="domain" description="STAS" evidence="3">
    <location>
        <begin position="790"/>
        <end position="884"/>
    </location>
</feature>
<dbReference type="Pfam" id="PF08447">
    <property type="entry name" value="PAS_3"/>
    <property type="match status" value="1"/>
</dbReference>
<dbReference type="SMART" id="SM00091">
    <property type="entry name" value="PAS"/>
    <property type="match status" value="2"/>
</dbReference>
<comment type="caution">
    <text evidence="4">The sequence shown here is derived from an EMBL/GenBank/DDBJ whole genome shotgun (WGS) entry which is preliminary data.</text>
</comment>
<dbReference type="Gene3D" id="3.30.450.40">
    <property type="match status" value="1"/>
</dbReference>
<dbReference type="Gene3D" id="3.30.750.24">
    <property type="entry name" value="STAS domain"/>
    <property type="match status" value="1"/>
</dbReference>
<dbReference type="Pfam" id="PF00989">
    <property type="entry name" value="PAS"/>
    <property type="match status" value="1"/>
</dbReference>
<dbReference type="Pfam" id="PF13581">
    <property type="entry name" value="HATPase_c_2"/>
    <property type="match status" value="1"/>
</dbReference>
<dbReference type="EMBL" id="JBHRZI010000040">
    <property type="protein sequence ID" value="MFC3897703.1"/>
    <property type="molecule type" value="Genomic_DNA"/>
</dbReference>
<organism evidence="4 5">
    <name type="scientific">Lentzea rhizosphaerae</name>
    <dbReference type="NCBI Taxonomy" id="2041025"/>
    <lineage>
        <taxon>Bacteria</taxon>
        <taxon>Bacillati</taxon>
        <taxon>Actinomycetota</taxon>
        <taxon>Actinomycetes</taxon>
        <taxon>Pseudonocardiales</taxon>
        <taxon>Pseudonocardiaceae</taxon>
        <taxon>Lentzea</taxon>
    </lineage>
</organism>
<dbReference type="InterPro" id="IPR029016">
    <property type="entry name" value="GAF-like_dom_sf"/>
</dbReference>
<evidence type="ECO:0000259" key="2">
    <source>
        <dbReference type="PROSITE" id="PS50112"/>
    </source>
</evidence>
<dbReference type="InterPro" id="IPR036890">
    <property type="entry name" value="HATPase_C_sf"/>
</dbReference>
<dbReference type="InterPro" id="IPR013655">
    <property type="entry name" value="PAS_fold_3"/>
</dbReference>
<dbReference type="SUPFAM" id="SSF55785">
    <property type="entry name" value="PYP-like sensor domain (PAS domain)"/>
    <property type="match status" value="2"/>
</dbReference>
<dbReference type="InterPro" id="IPR003018">
    <property type="entry name" value="GAF"/>
</dbReference>
<dbReference type="InterPro" id="IPR013767">
    <property type="entry name" value="PAS_fold"/>
</dbReference>
<dbReference type="SUPFAM" id="SSF55781">
    <property type="entry name" value="GAF domain-like"/>
    <property type="match status" value="1"/>
</dbReference>
<evidence type="ECO:0000259" key="3">
    <source>
        <dbReference type="PROSITE" id="PS50801"/>
    </source>
</evidence>
<keyword evidence="5" id="KW-1185">Reference proteome</keyword>
<dbReference type="Gene3D" id="3.30.450.20">
    <property type="entry name" value="PAS domain"/>
    <property type="match status" value="2"/>
</dbReference>
<feature type="domain" description="PAS" evidence="2">
    <location>
        <begin position="290"/>
        <end position="348"/>
    </location>
</feature>
<dbReference type="PROSITE" id="PS50112">
    <property type="entry name" value="PAS"/>
    <property type="match status" value="2"/>
</dbReference>
<dbReference type="Gene3D" id="3.60.40.10">
    <property type="entry name" value="PPM-type phosphatase domain"/>
    <property type="match status" value="1"/>
</dbReference>
<dbReference type="InterPro" id="IPR035965">
    <property type="entry name" value="PAS-like_dom_sf"/>
</dbReference>
<accession>A0ABV8C6K8</accession>
<dbReference type="Pfam" id="PF01590">
    <property type="entry name" value="GAF"/>
    <property type="match status" value="1"/>
</dbReference>